<dbReference type="AlphaFoldDB" id="A0A2Z2MN87"/>
<protein>
    <submittedName>
        <fullName evidence="1">Uncharacterized protein</fullName>
    </submittedName>
</protein>
<dbReference type="GeneID" id="33326708"/>
<dbReference type="Proteomes" id="UP000250272">
    <property type="component" value="Chromosome"/>
</dbReference>
<evidence type="ECO:0000313" key="1">
    <source>
        <dbReference type="EMBL" id="ASJ05304.1"/>
    </source>
</evidence>
<sequence>MKGKVVLFLLLLLGGYLYATGHIGPDSFDIDSLREKAEGSPGSDNPSAETLRGEALSLGAERVSVSSSPNETLVRLGVPAVDGNLTGLLYAVAEKAYRANHSGVVRVEAYYLGEPIVALTVRNGDFENAEFEDIRTPEFRIETDLGLFDVVIHDVSVTNESATVSLEYLADRDGFWKDYFAMSLVVLEDAPWVGSVSITYLTENGSVTMTMGAGDIVGIHAGEIEDPSAVIKIERG</sequence>
<accession>A0A2Z2MN87</accession>
<reference evidence="1 2" key="1">
    <citation type="submission" date="2016-04" db="EMBL/GenBank/DDBJ databases">
        <title>Complete genome sequence of Thermococcus barossii type strain SHCK-94.</title>
        <authorList>
            <person name="Oger P.M."/>
        </authorList>
    </citation>
    <scope>NUCLEOTIDE SEQUENCE [LARGE SCALE GENOMIC DNA]</scope>
    <source>
        <strain evidence="1 2">SHCK-94</strain>
    </source>
</reference>
<evidence type="ECO:0000313" key="2">
    <source>
        <dbReference type="Proteomes" id="UP000250272"/>
    </source>
</evidence>
<keyword evidence="2" id="KW-1185">Reference proteome</keyword>
<dbReference type="OrthoDB" id="102130at2157"/>
<dbReference type="RefSeq" id="WP_088865307.1">
    <property type="nucleotide sequence ID" value="NZ_CP015101.1"/>
</dbReference>
<organism evidence="1 2">
    <name type="scientific">Thermococcus barossii</name>
    <dbReference type="NCBI Taxonomy" id="54077"/>
    <lineage>
        <taxon>Archaea</taxon>
        <taxon>Methanobacteriati</taxon>
        <taxon>Methanobacteriota</taxon>
        <taxon>Thermococci</taxon>
        <taxon>Thermococcales</taxon>
        <taxon>Thermococcaceae</taxon>
        <taxon>Thermococcus</taxon>
    </lineage>
</organism>
<dbReference type="KEGG" id="tbs:A3L01_07985"/>
<name>A0A2Z2MN87_9EURY</name>
<gene>
    <name evidence="1" type="ORF">A3L01_07985</name>
</gene>
<proteinExistence type="predicted"/>
<dbReference type="EMBL" id="CP015101">
    <property type="protein sequence ID" value="ASJ05304.1"/>
    <property type="molecule type" value="Genomic_DNA"/>
</dbReference>